<keyword evidence="3" id="KW-1185">Reference proteome</keyword>
<reference evidence="2 3" key="1">
    <citation type="journal article" date="2021" name="Elife">
        <title>Chloroplast acquisition without the gene transfer in kleptoplastic sea slugs, Plakobranchus ocellatus.</title>
        <authorList>
            <person name="Maeda T."/>
            <person name="Takahashi S."/>
            <person name="Yoshida T."/>
            <person name="Shimamura S."/>
            <person name="Takaki Y."/>
            <person name="Nagai Y."/>
            <person name="Toyoda A."/>
            <person name="Suzuki Y."/>
            <person name="Arimoto A."/>
            <person name="Ishii H."/>
            <person name="Satoh N."/>
            <person name="Nishiyama T."/>
            <person name="Hasebe M."/>
            <person name="Maruyama T."/>
            <person name="Minagawa J."/>
            <person name="Obokata J."/>
            <person name="Shigenobu S."/>
        </authorList>
    </citation>
    <scope>NUCLEOTIDE SEQUENCE [LARGE SCALE GENOMIC DNA]</scope>
</reference>
<dbReference type="EMBL" id="BLXT01003938">
    <property type="protein sequence ID" value="GFO08037.1"/>
    <property type="molecule type" value="Genomic_DNA"/>
</dbReference>
<evidence type="ECO:0000313" key="2">
    <source>
        <dbReference type="EMBL" id="GFO08037.1"/>
    </source>
</evidence>
<proteinExistence type="predicted"/>
<dbReference type="Proteomes" id="UP000735302">
    <property type="component" value="Unassembled WGS sequence"/>
</dbReference>
<protein>
    <submittedName>
        <fullName evidence="2">PiggyBac transposase uribo2</fullName>
    </submittedName>
</protein>
<feature type="domain" description="PiggyBac transposable element-derived protein" evidence="1">
    <location>
        <begin position="21"/>
        <end position="140"/>
    </location>
</feature>
<accession>A0AAV4AM82</accession>
<dbReference type="InterPro" id="IPR029526">
    <property type="entry name" value="PGBD"/>
</dbReference>
<evidence type="ECO:0000313" key="3">
    <source>
        <dbReference type="Proteomes" id="UP000735302"/>
    </source>
</evidence>
<sequence>MYSGKDDPITNLNDSVPAECRDMSVTSKTTVALMKSFLNKGYHLYVDNWYSSVPLLEYFHSHKTMCTAKANCVPKQLKTRKTAKGETVAFSKGPVLAQKIEDKRTVYMLTTGNGYNKNMGGVDQIDQLIEPYNATHTGYATRKEPAETPASTALPAPLSPDLALFNAFSYITPRRHSGHNTFREVSCCISADLREFFSGFPPIDMRGENDNRPHKISEEQFVQIVDHMQLFKGRQSHYSRNKSRRENLSENLNVTKMHSLFRGKYPNSTLSYESYRPMQELSFKRNMLKIMMHRKNWLRPMDSAVLVPRGKGKDKDICPPRA</sequence>
<dbReference type="Pfam" id="PF13843">
    <property type="entry name" value="DDE_Tnp_1_7"/>
    <property type="match status" value="1"/>
</dbReference>
<dbReference type="PANTHER" id="PTHR46599:SF3">
    <property type="entry name" value="PIGGYBAC TRANSPOSABLE ELEMENT-DERIVED PROTEIN 4"/>
    <property type="match status" value="1"/>
</dbReference>
<name>A0AAV4AM82_9GAST</name>
<organism evidence="2 3">
    <name type="scientific">Plakobranchus ocellatus</name>
    <dbReference type="NCBI Taxonomy" id="259542"/>
    <lineage>
        <taxon>Eukaryota</taxon>
        <taxon>Metazoa</taxon>
        <taxon>Spiralia</taxon>
        <taxon>Lophotrochozoa</taxon>
        <taxon>Mollusca</taxon>
        <taxon>Gastropoda</taxon>
        <taxon>Heterobranchia</taxon>
        <taxon>Euthyneura</taxon>
        <taxon>Panpulmonata</taxon>
        <taxon>Sacoglossa</taxon>
        <taxon>Placobranchoidea</taxon>
        <taxon>Plakobranchidae</taxon>
        <taxon>Plakobranchus</taxon>
    </lineage>
</organism>
<gene>
    <name evidence="2" type="ORF">PoB_003454200</name>
</gene>
<dbReference type="PANTHER" id="PTHR46599">
    <property type="entry name" value="PIGGYBAC TRANSPOSABLE ELEMENT-DERIVED PROTEIN 4"/>
    <property type="match status" value="1"/>
</dbReference>
<comment type="caution">
    <text evidence="2">The sequence shown here is derived from an EMBL/GenBank/DDBJ whole genome shotgun (WGS) entry which is preliminary data.</text>
</comment>
<dbReference type="AlphaFoldDB" id="A0AAV4AM82"/>
<evidence type="ECO:0000259" key="1">
    <source>
        <dbReference type="Pfam" id="PF13843"/>
    </source>
</evidence>